<dbReference type="Gene3D" id="3.90.550.10">
    <property type="entry name" value="Spore Coat Polysaccharide Biosynthesis Protein SpsA, Chain A"/>
    <property type="match status" value="1"/>
</dbReference>
<dbReference type="HAMAP" id="MF_00108">
    <property type="entry name" value="IspD"/>
    <property type="match status" value="1"/>
</dbReference>
<dbReference type="InterPro" id="IPR029044">
    <property type="entry name" value="Nucleotide-diphossugar_trans"/>
</dbReference>
<dbReference type="InterPro" id="IPR050088">
    <property type="entry name" value="IspD/TarI_cytidylyltransf_bact"/>
</dbReference>
<dbReference type="GO" id="GO:0050518">
    <property type="term" value="F:2-C-methyl-D-erythritol 4-phosphate cytidylyltransferase activity"/>
    <property type="evidence" value="ECO:0007669"/>
    <property type="project" value="UniProtKB-UniRule"/>
</dbReference>
<feature type="site" description="Transition state stabilizer" evidence="3">
    <location>
        <position position="33"/>
    </location>
</feature>
<dbReference type="CDD" id="cd02516">
    <property type="entry name" value="CDP-ME_synthetase"/>
    <property type="match status" value="1"/>
</dbReference>
<dbReference type="GO" id="GO:0019288">
    <property type="term" value="P:isopentenyl diphosphate biosynthetic process, methylerythritol 4-phosphate pathway"/>
    <property type="evidence" value="ECO:0007669"/>
    <property type="project" value="UniProtKB-UniRule"/>
</dbReference>
<accession>A0A5C6DS02</accession>
<organism evidence="4 5">
    <name type="scientific">Novipirellula aureliae</name>
    <dbReference type="NCBI Taxonomy" id="2527966"/>
    <lineage>
        <taxon>Bacteria</taxon>
        <taxon>Pseudomonadati</taxon>
        <taxon>Planctomycetota</taxon>
        <taxon>Planctomycetia</taxon>
        <taxon>Pirellulales</taxon>
        <taxon>Pirellulaceae</taxon>
        <taxon>Novipirellula</taxon>
    </lineage>
</organism>
<comment type="similarity">
    <text evidence="3">Belongs to the IspD/TarI cytidylyltransferase family. IspD subfamily.</text>
</comment>
<comment type="function">
    <text evidence="3">Catalyzes the formation of 4-diphosphocytidyl-2-C-methyl-D-erythritol from CTP and 2-C-methyl-D-erythritol 4-phosphate (MEP).</text>
</comment>
<evidence type="ECO:0000256" key="2">
    <source>
        <dbReference type="ARBA" id="ARBA00022695"/>
    </source>
</evidence>
<dbReference type="AlphaFoldDB" id="A0A5C6DS02"/>
<dbReference type="InterPro" id="IPR034683">
    <property type="entry name" value="IspD/TarI"/>
</dbReference>
<name>A0A5C6DS02_9BACT</name>
<evidence type="ECO:0000313" key="5">
    <source>
        <dbReference type="Proteomes" id="UP000315471"/>
    </source>
</evidence>
<feature type="site" description="Positions MEP for the nucleophilic attack" evidence="3">
    <location>
        <position position="177"/>
    </location>
</feature>
<comment type="caution">
    <text evidence="4">The sequence shown here is derived from an EMBL/GenBank/DDBJ whole genome shotgun (WGS) entry which is preliminary data.</text>
</comment>
<dbReference type="PANTHER" id="PTHR32125:SF4">
    <property type="entry name" value="2-C-METHYL-D-ERYTHRITOL 4-PHOSPHATE CYTIDYLYLTRANSFERASE, CHLOROPLASTIC"/>
    <property type="match status" value="1"/>
</dbReference>
<feature type="site" description="Positions MEP for the nucleophilic attack" evidence="3">
    <location>
        <position position="231"/>
    </location>
</feature>
<reference evidence="4 5" key="1">
    <citation type="submission" date="2019-02" db="EMBL/GenBank/DDBJ databases">
        <title>Deep-cultivation of Planctomycetes and their phenomic and genomic characterization uncovers novel biology.</title>
        <authorList>
            <person name="Wiegand S."/>
            <person name="Jogler M."/>
            <person name="Boedeker C."/>
            <person name="Pinto D."/>
            <person name="Vollmers J."/>
            <person name="Rivas-Marin E."/>
            <person name="Kohn T."/>
            <person name="Peeters S.H."/>
            <person name="Heuer A."/>
            <person name="Rast P."/>
            <person name="Oberbeckmann S."/>
            <person name="Bunk B."/>
            <person name="Jeske O."/>
            <person name="Meyerdierks A."/>
            <person name="Storesund J.E."/>
            <person name="Kallscheuer N."/>
            <person name="Luecker S."/>
            <person name="Lage O.M."/>
            <person name="Pohl T."/>
            <person name="Merkel B.J."/>
            <person name="Hornburger P."/>
            <person name="Mueller R.-W."/>
            <person name="Bruemmer F."/>
            <person name="Labrenz M."/>
            <person name="Spormann A.M."/>
            <person name="Op Den Camp H."/>
            <person name="Overmann J."/>
            <person name="Amann R."/>
            <person name="Jetten M.S.M."/>
            <person name="Mascher T."/>
            <person name="Medema M.H."/>
            <person name="Devos D.P."/>
            <person name="Kaster A.-K."/>
            <person name="Ovreas L."/>
            <person name="Rohde M."/>
            <person name="Galperin M.Y."/>
            <person name="Jogler C."/>
        </authorList>
    </citation>
    <scope>NUCLEOTIDE SEQUENCE [LARGE SCALE GENOMIC DNA]</scope>
    <source>
        <strain evidence="4 5">Q31b</strain>
    </source>
</reference>
<keyword evidence="3" id="KW-0414">Isoprene biosynthesis</keyword>
<keyword evidence="2 3" id="KW-0548">Nucleotidyltransferase</keyword>
<dbReference type="NCBIfam" id="TIGR00453">
    <property type="entry name" value="ispD"/>
    <property type="match status" value="1"/>
</dbReference>
<evidence type="ECO:0000256" key="1">
    <source>
        <dbReference type="ARBA" id="ARBA00022679"/>
    </source>
</evidence>
<comment type="pathway">
    <text evidence="3">Isoprenoid biosynthesis; isopentenyl diphosphate biosynthesis via DXP pathway; isopentenyl diphosphate from 1-deoxy-D-xylulose 5-phosphate: step 2/6.</text>
</comment>
<proteinExistence type="inferred from homology"/>
<evidence type="ECO:0000256" key="3">
    <source>
        <dbReference type="HAMAP-Rule" id="MF_00108"/>
    </source>
</evidence>
<sequence>MTRSAPSMPKNGTIAAILPAAGSGRRFGSHQNKLFATIRGVPIWVHSAMALLGRPEIGRLIVAVSESDRTIFQNDYTAFLDAKKIEWVLGGQERTDSVRSGLEAIGDDAAIEYVAIHDAARPLIGDPDLSSIFAALTATGAAILATPVTGTLKRAVRATPNAAGDLIANDRCVTVDRSELWVAQTPQVFRLDLLRLAYDRHRGYPATDDAQLVERIGHPVAIVSGSSDNIKITHPEDLRIAEAIMARLSPTNK</sequence>
<dbReference type="Pfam" id="PF01128">
    <property type="entry name" value="IspD"/>
    <property type="match status" value="1"/>
</dbReference>
<protein>
    <recommendedName>
        <fullName evidence="3">2-C-methyl-D-erythritol 4-phosphate cytidylyltransferase</fullName>
        <ecNumber evidence="3">2.7.7.60</ecNumber>
    </recommendedName>
    <alternativeName>
        <fullName evidence="3">4-diphosphocytidyl-2C-methyl-D-erythritol synthase</fullName>
    </alternativeName>
    <alternativeName>
        <fullName evidence="3">MEP cytidylyltransferase</fullName>
        <shortName evidence="3">MCT</shortName>
    </alternativeName>
</protein>
<dbReference type="RefSeq" id="WP_231617693.1">
    <property type="nucleotide sequence ID" value="NZ_SJPY01000006.1"/>
</dbReference>
<comment type="catalytic activity">
    <reaction evidence="3">
        <text>2-C-methyl-D-erythritol 4-phosphate + CTP + H(+) = 4-CDP-2-C-methyl-D-erythritol + diphosphate</text>
        <dbReference type="Rhea" id="RHEA:13429"/>
        <dbReference type="ChEBI" id="CHEBI:15378"/>
        <dbReference type="ChEBI" id="CHEBI:33019"/>
        <dbReference type="ChEBI" id="CHEBI:37563"/>
        <dbReference type="ChEBI" id="CHEBI:57823"/>
        <dbReference type="ChEBI" id="CHEBI:58262"/>
        <dbReference type="EC" id="2.7.7.60"/>
    </reaction>
</comment>
<keyword evidence="1 3" id="KW-0808">Transferase</keyword>
<dbReference type="EC" id="2.7.7.60" evidence="3"/>
<gene>
    <name evidence="3 4" type="primary">ispD</name>
    <name evidence="4" type="ORF">Q31b_40220</name>
</gene>
<dbReference type="FunFam" id="3.90.550.10:FF:000003">
    <property type="entry name" value="2-C-methyl-D-erythritol 4-phosphate cytidylyltransferase"/>
    <property type="match status" value="1"/>
</dbReference>
<dbReference type="EMBL" id="SJPY01000006">
    <property type="protein sequence ID" value="TWU38944.1"/>
    <property type="molecule type" value="Genomic_DNA"/>
</dbReference>
<dbReference type="SUPFAM" id="SSF53448">
    <property type="entry name" value="Nucleotide-diphospho-sugar transferases"/>
    <property type="match status" value="1"/>
</dbReference>
<dbReference type="Proteomes" id="UP000315471">
    <property type="component" value="Unassembled WGS sequence"/>
</dbReference>
<dbReference type="PANTHER" id="PTHR32125">
    <property type="entry name" value="2-C-METHYL-D-ERYTHRITOL 4-PHOSPHATE CYTIDYLYLTRANSFERASE, CHLOROPLASTIC"/>
    <property type="match status" value="1"/>
</dbReference>
<dbReference type="InterPro" id="IPR001228">
    <property type="entry name" value="IspD"/>
</dbReference>
<dbReference type="UniPathway" id="UPA00056">
    <property type="reaction ID" value="UER00093"/>
</dbReference>
<keyword evidence="5" id="KW-1185">Reference proteome</keyword>
<evidence type="ECO:0000313" key="4">
    <source>
        <dbReference type="EMBL" id="TWU38944.1"/>
    </source>
</evidence>
<feature type="site" description="Transition state stabilizer" evidence="3">
    <location>
        <position position="26"/>
    </location>
</feature>